<feature type="compositionally biased region" description="Basic and acidic residues" evidence="1">
    <location>
        <begin position="251"/>
        <end position="270"/>
    </location>
</feature>
<gene>
    <name evidence="2" type="ORF">LINJ_33_1520</name>
</gene>
<dbReference type="eggNOG" id="ENOG502SAGS">
    <property type="taxonomic scope" value="Eukaryota"/>
</dbReference>
<dbReference type="GeneID" id="5072307"/>
<dbReference type="OMA" id="CWATLCD"/>
<dbReference type="Proteomes" id="UP000008153">
    <property type="component" value="Chromosome 33"/>
</dbReference>
<dbReference type="InParanoid" id="A4I915"/>
<feature type="compositionally biased region" description="Polar residues" evidence="1">
    <location>
        <begin position="238"/>
        <end position="250"/>
    </location>
</feature>
<keyword evidence="3" id="KW-1185">Reference proteome</keyword>
<proteinExistence type="predicted"/>
<dbReference type="RefSeq" id="XP_001468234.1">
    <property type="nucleotide sequence ID" value="XM_001468197.1"/>
</dbReference>
<reference evidence="2 3" key="2">
    <citation type="journal article" date="2011" name="Genome Res.">
        <title>Chromosome and gene copy number variation allow major structural change between species and strains of Leishmania.</title>
        <authorList>
            <person name="Rogers M.B."/>
            <person name="Hilley J.D."/>
            <person name="Dickens N.J."/>
            <person name="Wilkes J."/>
            <person name="Bates P.A."/>
            <person name="Depledge D.P."/>
            <person name="Harris D."/>
            <person name="Her Y."/>
            <person name="Herzyk P."/>
            <person name="Imamura H."/>
            <person name="Otto T.D."/>
            <person name="Sanders M."/>
            <person name="Seeger K."/>
            <person name="Dujardin J.C."/>
            <person name="Berriman M."/>
            <person name="Smith D.F."/>
            <person name="Hertz-Fowler C."/>
            <person name="Mottram J.C."/>
        </authorList>
    </citation>
    <scope>NUCLEOTIDE SEQUENCE [LARGE SCALE GENOMIC DNA]</scope>
    <source>
        <strain evidence="2 3">JPCM5</strain>
    </source>
</reference>
<protein>
    <submittedName>
        <fullName evidence="2">Uncharacterized protein</fullName>
    </submittedName>
</protein>
<dbReference type="AlphaFoldDB" id="A4I915"/>
<name>A4I915_LEIIN</name>
<evidence type="ECO:0000256" key="1">
    <source>
        <dbReference type="SAM" id="MobiDB-lite"/>
    </source>
</evidence>
<evidence type="ECO:0000313" key="3">
    <source>
        <dbReference type="Proteomes" id="UP000008153"/>
    </source>
</evidence>
<feature type="region of interest" description="Disordered" evidence="1">
    <location>
        <begin position="141"/>
        <end position="197"/>
    </location>
</feature>
<evidence type="ECO:0000313" key="2">
    <source>
        <dbReference type="EMBL" id="CAM71315.1"/>
    </source>
</evidence>
<feature type="region of interest" description="Disordered" evidence="1">
    <location>
        <begin position="238"/>
        <end position="273"/>
    </location>
</feature>
<organism evidence="2 3">
    <name type="scientific">Leishmania infantum</name>
    <dbReference type="NCBI Taxonomy" id="5671"/>
    <lineage>
        <taxon>Eukaryota</taxon>
        <taxon>Discoba</taxon>
        <taxon>Euglenozoa</taxon>
        <taxon>Kinetoplastea</taxon>
        <taxon>Metakinetoplastina</taxon>
        <taxon>Trypanosomatida</taxon>
        <taxon>Trypanosomatidae</taxon>
        <taxon>Leishmaniinae</taxon>
        <taxon>Leishmania</taxon>
    </lineage>
</organism>
<sequence>MQGDTRAHTHAPNAAAAKEREKKVMWRPRRAQGVGSGEDIHHLVSAVRRQRIRSLPSCFAVATEIACRCCSYSIESFQTDSTEAKNPSRVVDTAPTEMHEWPSALAPPSPIPATEKAGIIAEWVPDALGYHLPLGLRERWEPSSRASPTEAGGLKASNDAETHSTEQQELEEVSSAGDPCASSRVGGSGSGHRSVHSDGPPFCGPLPNFATSPVFEWKRCLWQWRPVKITSAAGTPHHTSLTVTVPMSSSGEKRSLQDETHCSDGDKNDLAEGGLGESSQVYHLVPFLLCPTLEVCATQPLMHDSLREELAAAQSACHHRRRCWSEDAKQDRLGTRHCPAYSERETRLWSITMPTPVGELALSSPKDADGDDAIKQSTMLELPTFAMIEGEPPMRVGGRIRACWGHGTTRPAPPEAETWEAATEAARGEQSASAGNAAVPYVHVFCSEMSAACSESLLSQTSIKASESHTPSSCDVLSPTLPLTRRNVVGGGLAELILAVDRYAALIARGELALSAACWATLCDTKNWWVVQRLRVCPLEMERELVAATEAHKLWQQYAVSRNSTLVGKSSHGICFYDYPFLAKWPLGRQETIKATAPIRAHTRWRV</sequence>
<dbReference type="VEuPathDB" id="TriTrypDB:LINF_330022600"/>
<dbReference type="KEGG" id="lif:LINJ_33_1520"/>
<feature type="region of interest" description="Disordered" evidence="1">
    <location>
        <begin position="1"/>
        <end position="26"/>
    </location>
</feature>
<accession>A4I915</accession>
<reference evidence="2 3" key="1">
    <citation type="journal article" date="2007" name="Nat. Genet.">
        <title>Comparative genomic analysis of three Leishmania species that cause diverse human disease.</title>
        <authorList>
            <person name="Peacock C.S."/>
            <person name="Seeger K."/>
            <person name="Harris D."/>
            <person name="Murphy L."/>
            <person name="Ruiz J.C."/>
            <person name="Quail M.A."/>
            <person name="Peters N."/>
            <person name="Adlem E."/>
            <person name="Tivey A."/>
            <person name="Aslett M."/>
            <person name="Kerhornou A."/>
            <person name="Ivens A."/>
            <person name="Fraser A."/>
            <person name="Rajandream M.A."/>
            <person name="Carver T."/>
            <person name="Norbertczak H."/>
            <person name="Chillingworth T."/>
            <person name="Hance Z."/>
            <person name="Jagels K."/>
            <person name="Moule S."/>
            <person name="Ormond D."/>
            <person name="Rutter S."/>
            <person name="Squares R."/>
            <person name="Whitehead S."/>
            <person name="Rabbinowitsch E."/>
            <person name="Arrowsmith C."/>
            <person name="White B."/>
            <person name="Thurston S."/>
            <person name="Bringaud F."/>
            <person name="Baldauf S.L."/>
            <person name="Faulconbridge A."/>
            <person name="Jeffares D."/>
            <person name="Depledge D.P."/>
            <person name="Oyola S.O."/>
            <person name="Hilley J.D."/>
            <person name="Brito L.O."/>
            <person name="Tosi L.R."/>
            <person name="Barrell B."/>
            <person name="Cruz A.K."/>
            <person name="Mottram J.C."/>
            <person name="Smith D.F."/>
            <person name="Berriman M."/>
        </authorList>
    </citation>
    <scope>NUCLEOTIDE SEQUENCE [LARGE SCALE GENOMIC DNA]</scope>
    <source>
        <strain evidence="2 3">JPCM5</strain>
    </source>
</reference>
<dbReference type="EMBL" id="FR796465">
    <property type="protein sequence ID" value="CAM71315.1"/>
    <property type="molecule type" value="Genomic_DNA"/>
</dbReference>